<name>A0A1X2JKC5_PARBF</name>
<reference evidence="2 4" key="1">
    <citation type="submission" date="2018-09" db="EMBL/GenBank/DDBJ databases">
        <title>A clostridial neurotoxin that targets Anopheles mosquitoes.</title>
        <authorList>
            <person name="Contreras E."/>
            <person name="Masuyer G."/>
            <person name="Qureshi N."/>
            <person name="Chawla S."/>
            <person name="Lim H.L."/>
            <person name="Chen J."/>
            <person name="Stenmark P."/>
            <person name="Gill S."/>
        </authorList>
    </citation>
    <scope>NUCLEOTIDE SEQUENCE [LARGE SCALE GENOMIC DNA]</scope>
    <source>
        <strain evidence="2 4">Cbm</strain>
    </source>
</reference>
<accession>A0A1X2JKC5</accession>
<evidence type="ECO:0000313" key="5">
    <source>
        <dbReference type="Proteomes" id="UP000573963"/>
    </source>
</evidence>
<evidence type="ECO:0000313" key="6">
    <source>
        <dbReference type="Proteomes" id="UP001239169"/>
    </source>
</evidence>
<reference evidence="1 5" key="2">
    <citation type="submission" date="2020-04" db="EMBL/GenBank/DDBJ databases">
        <authorList>
            <person name="Hitch T.C.A."/>
            <person name="Wylensek D."/>
            <person name="Clavel T."/>
        </authorList>
    </citation>
    <scope>NUCLEOTIDE SEQUENCE [LARGE SCALE GENOMIC DNA]</scope>
    <source>
        <strain evidence="1 5">Med78_4-601-WT-2</strain>
    </source>
</reference>
<reference evidence="3 6" key="3">
    <citation type="submission" date="2023-04" db="EMBL/GenBank/DDBJ databases">
        <title>Bacteria Genome Submission.</title>
        <authorList>
            <person name="Isaac P."/>
        </authorList>
    </citation>
    <scope>NUCLEOTIDE SEQUENCE [LARGE SCALE GENOMIC DNA]</scope>
    <source>
        <strain evidence="3 6">SampleS7P1</strain>
    </source>
</reference>
<protein>
    <submittedName>
        <fullName evidence="1">Uncharacterized protein</fullName>
    </submittedName>
</protein>
<gene>
    <name evidence="2" type="ORF">D4A35_03770</name>
    <name evidence="1" type="ORF">HF875_06165</name>
    <name evidence="3" type="ORF">QJS64_10170</name>
</gene>
<dbReference type="EMBL" id="CP032452">
    <property type="protein sequence ID" value="QEZ68099.1"/>
    <property type="molecule type" value="Genomic_DNA"/>
</dbReference>
<evidence type="ECO:0000313" key="1">
    <source>
        <dbReference type="EMBL" id="NME09097.1"/>
    </source>
</evidence>
<dbReference type="EMBL" id="CP124685">
    <property type="protein sequence ID" value="WGX74562.1"/>
    <property type="molecule type" value="Genomic_DNA"/>
</dbReference>
<dbReference type="Proteomes" id="UP000326961">
    <property type="component" value="Chromosome"/>
</dbReference>
<dbReference type="Proteomes" id="UP000573963">
    <property type="component" value="Unassembled WGS sequence"/>
</dbReference>
<keyword evidence="6" id="KW-1185">Reference proteome</keyword>
<dbReference type="RefSeq" id="WP_021428911.1">
    <property type="nucleotide sequence ID" value="NZ_BROL01000060.1"/>
</dbReference>
<dbReference type="EMBL" id="JABAFD010000003">
    <property type="protein sequence ID" value="NME09097.1"/>
    <property type="molecule type" value="Genomic_DNA"/>
</dbReference>
<dbReference type="AlphaFoldDB" id="A0A1X2JKC5"/>
<evidence type="ECO:0000313" key="3">
    <source>
        <dbReference type="EMBL" id="WGX74562.1"/>
    </source>
</evidence>
<dbReference type="Proteomes" id="UP001239169">
    <property type="component" value="Chromosome"/>
</dbReference>
<dbReference type="GeneID" id="67472249"/>
<evidence type="ECO:0000313" key="4">
    <source>
        <dbReference type="Proteomes" id="UP000326961"/>
    </source>
</evidence>
<proteinExistence type="predicted"/>
<sequence>MIIDAIEVKVKKNDVKKFERDNIPLMSKVVQLNPRIKNTTLKYIEHKVITYDIVIKIKGKNIFKQDINRSKITMLVNTHTGFSKSITKAPDTYKVNISKNNIKKSEMDEIHMLENIKNEMIKVIKNNVINSKCHIHDIKVLDIKSIYKPYWVGIYNGKSVLLEA</sequence>
<dbReference type="eggNOG" id="ENOG50349VW">
    <property type="taxonomic scope" value="Bacteria"/>
</dbReference>
<evidence type="ECO:0000313" key="2">
    <source>
        <dbReference type="EMBL" id="QEZ68099.1"/>
    </source>
</evidence>
<organism evidence="1 5">
    <name type="scientific">Paraclostridium bifermentans</name>
    <name type="common">Clostridium bifermentans</name>
    <dbReference type="NCBI Taxonomy" id="1490"/>
    <lineage>
        <taxon>Bacteria</taxon>
        <taxon>Bacillati</taxon>
        <taxon>Bacillota</taxon>
        <taxon>Clostridia</taxon>
        <taxon>Peptostreptococcales</taxon>
        <taxon>Peptostreptococcaceae</taxon>
        <taxon>Paraclostridium</taxon>
    </lineage>
</organism>